<evidence type="ECO:0000259" key="2">
    <source>
        <dbReference type="Pfam" id="PF04187"/>
    </source>
</evidence>
<evidence type="ECO:0000256" key="1">
    <source>
        <dbReference type="SAM" id="Phobius"/>
    </source>
</evidence>
<dbReference type="Proteomes" id="UP000830401">
    <property type="component" value="Chromosome"/>
</dbReference>
<dbReference type="Gene3D" id="3.40.50.11550">
    <property type="match status" value="2"/>
</dbReference>
<keyword evidence="1" id="KW-0472">Membrane</keyword>
<feature type="domain" description="Haem-binding uptake Tiki superfamily ChaN" evidence="2">
    <location>
        <begin position="84"/>
        <end position="290"/>
    </location>
</feature>
<organism evidence="3 4">
    <name type="scientific">Hymenobacter volaticus</name>
    <dbReference type="NCBI Taxonomy" id="2932254"/>
    <lineage>
        <taxon>Bacteria</taxon>
        <taxon>Pseudomonadati</taxon>
        <taxon>Bacteroidota</taxon>
        <taxon>Cytophagia</taxon>
        <taxon>Cytophagales</taxon>
        <taxon>Hymenobacteraceae</taxon>
        <taxon>Hymenobacter</taxon>
    </lineage>
</organism>
<dbReference type="Pfam" id="PF04187">
    <property type="entry name" value="Cofac_haem_bdg"/>
    <property type="match status" value="1"/>
</dbReference>
<accession>A0ABY4G8L4</accession>
<keyword evidence="1" id="KW-0812">Transmembrane</keyword>
<protein>
    <submittedName>
        <fullName evidence="3">ChaN family lipoprotein</fullName>
    </submittedName>
</protein>
<dbReference type="SUPFAM" id="SSF159501">
    <property type="entry name" value="EreA/ChaN-like"/>
    <property type="match status" value="1"/>
</dbReference>
<dbReference type="EMBL" id="CP095061">
    <property type="protein sequence ID" value="UOQ67245.1"/>
    <property type="molecule type" value="Genomic_DNA"/>
</dbReference>
<dbReference type="RefSeq" id="WP_245122476.1">
    <property type="nucleotide sequence ID" value="NZ_CP095061.1"/>
</dbReference>
<keyword evidence="4" id="KW-1185">Reference proteome</keyword>
<reference evidence="3" key="1">
    <citation type="submission" date="2022-04" db="EMBL/GenBank/DDBJ databases">
        <title>Hymenobacter sp. isolated from the air.</title>
        <authorList>
            <person name="Won M."/>
            <person name="Lee C.-M."/>
            <person name="Woen H.-Y."/>
            <person name="Kwon S.-W."/>
        </authorList>
    </citation>
    <scope>NUCLEOTIDE SEQUENCE</scope>
    <source>
        <strain evidence="3">5420S-77</strain>
    </source>
</reference>
<name>A0ABY4G8L4_9BACT</name>
<evidence type="ECO:0000313" key="4">
    <source>
        <dbReference type="Proteomes" id="UP000830401"/>
    </source>
</evidence>
<evidence type="ECO:0000313" key="3">
    <source>
        <dbReference type="EMBL" id="UOQ67245.1"/>
    </source>
</evidence>
<keyword evidence="3" id="KW-0449">Lipoprotein</keyword>
<gene>
    <name evidence="3" type="ORF">MUN86_04955</name>
</gene>
<keyword evidence="1" id="KW-1133">Transmembrane helix</keyword>
<dbReference type="InterPro" id="IPR007314">
    <property type="entry name" value="Cofac_haem-bd_dom"/>
</dbReference>
<proteinExistence type="predicted"/>
<dbReference type="CDD" id="cd14727">
    <property type="entry name" value="ChanN-like"/>
    <property type="match status" value="1"/>
</dbReference>
<sequence length="335" mass="38004">MLHRKALVPVVPGLFSFQTYYLFHNISRSRWVSSYMYAQPRAQQFLRPLAVWLAIICLSSFTAIDKPAYRLFTATGKATDYDKMLKELAKADVVFFGEQHNDPMGHWLELQLTKDLAQLKQGQFVLGMEMLERDVQPLVDQYTTGELDDKAFEEQSRPWPNYGTDYKPLLQLAKQQKFRVVGTNVPRRYASQVAKGSLVTLNELPAEEKAWMAPLPITVDYELPGYKNMAKMFGGDAAHAAGVQNIIQAQALKDATMAHFLTQARAEGQLLLHLNGSYHSDNHDGIIAYLRQTNPKLKVLTISTVSQEQLSKLDKENEQKADFVLVIPTDMTKTY</sequence>
<feature type="transmembrane region" description="Helical" evidence="1">
    <location>
        <begin position="45"/>
        <end position="64"/>
    </location>
</feature>